<evidence type="ECO:0000256" key="1">
    <source>
        <dbReference type="ARBA" id="ARBA00004123"/>
    </source>
</evidence>
<dbReference type="EMBL" id="PDCK01000041">
    <property type="protein sequence ID" value="PRQ42602.1"/>
    <property type="molecule type" value="Genomic_DNA"/>
</dbReference>
<name>A0A2P6R869_ROSCH</name>
<dbReference type="GO" id="GO:0005634">
    <property type="term" value="C:nucleus"/>
    <property type="evidence" value="ECO:0007669"/>
    <property type="project" value="UniProtKB-SubCell"/>
</dbReference>
<gene>
    <name evidence="5" type="ORF">RchiOBHm_Chr3g0459431</name>
</gene>
<dbReference type="Gramene" id="PRQ42602">
    <property type="protein sequence ID" value="PRQ42602"/>
    <property type="gene ID" value="RchiOBHm_Chr3g0459431"/>
</dbReference>
<dbReference type="Proteomes" id="UP000238479">
    <property type="component" value="Chromosome 3"/>
</dbReference>
<protein>
    <submittedName>
        <fullName evidence="5">Uncharacterized protein</fullName>
    </submittedName>
</protein>
<keyword evidence="6" id="KW-1185">Reference proteome</keyword>
<dbReference type="InterPro" id="IPR044159">
    <property type="entry name" value="IQM"/>
</dbReference>
<proteinExistence type="predicted"/>
<dbReference type="GO" id="GO:0005737">
    <property type="term" value="C:cytoplasm"/>
    <property type="evidence" value="ECO:0007669"/>
    <property type="project" value="UniProtKB-SubCell"/>
</dbReference>
<accession>A0A2P6R869</accession>
<evidence type="ECO:0000313" key="5">
    <source>
        <dbReference type="EMBL" id="PRQ42602.1"/>
    </source>
</evidence>
<evidence type="ECO:0000313" key="6">
    <source>
        <dbReference type="Proteomes" id="UP000238479"/>
    </source>
</evidence>
<organism evidence="5 6">
    <name type="scientific">Rosa chinensis</name>
    <name type="common">China rose</name>
    <dbReference type="NCBI Taxonomy" id="74649"/>
    <lineage>
        <taxon>Eukaryota</taxon>
        <taxon>Viridiplantae</taxon>
        <taxon>Streptophyta</taxon>
        <taxon>Embryophyta</taxon>
        <taxon>Tracheophyta</taxon>
        <taxon>Spermatophyta</taxon>
        <taxon>Magnoliopsida</taxon>
        <taxon>eudicotyledons</taxon>
        <taxon>Gunneridae</taxon>
        <taxon>Pentapetalae</taxon>
        <taxon>rosids</taxon>
        <taxon>fabids</taxon>
        <taxon>Rosales</taxon>
        <taxon>Rosaceae</taxon>
        <taxon>Rosoideae</taxon>
        <taxon>Rosoideae incertae sedis</taxon>
        <taxon>Rosa</taxon>
    </lineage>
</organism>
<reference evidence="5 6" key="1">
    <citation type="journal article" date="2018" name="Nat. Genet.">
        <title>The Rosa genome provides new insights in the design of modern roses.</title>
        <authorList>
            <person name="Bendahmane M."/>
        </authorList>
    </citation>
    <scope>NUCLEOTIDE SEQUENCE [LARGE SCALE GENOMIC DNA]</scope>
    <source>
        <strain evidence="6">cv. Old Blush</strain>
    </source>
</reference>
<evidence type="ECO:0000256" key="4">
    <source>
        <dbReference type="ARBA" id="ARBA00023242"/>
    </source>
</evidence>
<dbReference type="PANTHER" id="PTHR31250">
    <property type="entry name" value="IQ DOMAIN-CONTAINING PROTEIN IQM3"/>
    <property type="match status" value="1"/>
</dbReference>
<keyword evidence="3" id="KW-0963">Cytoplasm</keyword>
<dbReference type="AlphaFoldDB" id="A0A2P6R869"/>
<dbReference type="PANTHER" id="PTHR31250:SF27">
    <property type="entry name" value="IQ DOMAIN-CONTAINING PROTEIN IQM5"/>
    <property type="match status" value="1"/>
</dbReference>
<comment type="subcellular location">
    <subcellularLocation>
        <location evidence="2">Cytoplasm</location>
    </subcellularLocation>
    <subcellularLocation>
        <location evidence="1">Nucleus</location>
    </subcellularLocation>
</comment>
<comment type="caution">
    <text evidence="5">The sequence shown here is derived from an EMBL/GenBank/DDBJ whole genome shotgun (WGS) entry which is preliminary data.</text>
</comment>
<keyword evidence="4" id="KW-0539">Nucleus</keyword>
<evidence type="ECO:0000256" key="3">
    <source>
        <dbReference type="ARBA" id="ARBA00022490"/>
    </source>
</evidence>
<evidence type="ECO:0000256" key="2">
    <source>
        <dbReference type="ARBA" id="ARBA00004496"/>
    </source>
</evidence>
<dbReference type="STRING" id="74649.A0A2P6R869"/>
<sequence>MIQKERKSHEVLVENGKLMYKQSGMLVNSSEGSKSIFVLSTTRALYVGQKKGQFDHLSFLSGGATTAAGRLVAHDGVLEAIWPYSDHYG</sequence>